<feature type="binding site" evidence="10">
    <location>
        <position position="337"/>
    </location>
    <ligand>
        <name>NAD(+)</name>
        <dbReference type="ChEBI" id="CHEBI:57540"/>
    </ligand>
</feature>
<dbReference type="InterPro" id="IPR036220">
    <property type="entry name" value="UDP-Glc/GDP-Man_DH_C_sf"/>
</dbReference>
<dbReference type="GO" id="GO:0003979">
    <property type="term" value="F:UDP-glucose 6-dehydrogenase activity"/>
    <property type="evidence" value="ECO:0007669"/>
    <property type="project" value="UniProtKB-EC"/>
</dbReference>
<evidence type="ECO:0000256" key="7">
    <source>
        <dbReference type="PIRNR" id="PIRNR000124"/>
    </source>
</evidence>
<dbReference type="PIRSF" id="PIRSF500134">
    <property type="entry name" value="UDPglc_DH_bac"/>
    <property type="match status" value="1"/>
</dbReference>
<evidence type="ECO:0000256" key="8">
    <source>
        <dbReference type="PIRSR" id="PIRSR500134-1"/>
    </source>
</evidence>
<dbReference type="InterPro" id="IPR036291">
    <property type="entry name" value="NAD(P)-bd_dom_sf"/>
</dbReference>
<dbReference type="NCBIfam" id="TIGR03026">
    <property type="entry name" value="NDP-sugDHase"/>
    <property type="match status" value="1"/>
</dbReference>
<dbReference type="InterPro" id="IPR017476">
    <property type="entry name" value="UDP-Glc/GDP-Man"/>
</dbReference>
<feature type="binding site" evidence="10">
    <location>
        <position position="85"/>
    </location>
    <ligand>
        <name>NAD(+)</name>
        <dbReference type="ChEBI" id="CHEBI:57540"/>
    </ligand>
</feature>
<dbReference type="GO" id="GO:0000271">
    <property type="term" value="P:polysaccharide biosynthetic process"/>
    <property type="evidence" value="ECO:0007669"/>
    <property type="project" value="InterPro"/>
</dbReference>
<dbReference type="InterPro" id="IPR001732">
    <property type="entry name" value="UDP-Glc/GDP-Man_DH_N"/>
</dbReference>
<dbReference type="GO" id="GO:0051287">
    <property type="term" value="F:NAD binding"/>
    <property type="evidence" value="ECO:0007669"/>
    <property type="project" value="InterPro"/>
</dbReference>
<dbReference type="RefSeq" id="WP_124871189.1">
    <property type="nucleotide sequence ID" value="NZ_RQZF01000008.1"/>
</dbReference>
<feature type="binding site" evidence="9">
    <location>
        <begin position="151"/>
        <end position="154"/>
    </location>
    <ligand>
        <name>substrate</name>
    </ligand>
</feature>
<feature type="binding site" evidence="10">
    <location>
        <position position="125"/>
    </location>
    <ligand>
        <name>NAD(+)</name>
        <dbReference type="ChEBI" id="CHEBI:57540"/>
    </ligand>
</feature>
<feature type="binding site" evidence="10">
    <location>
        <position position="30"/>
    </location>
    <ligand>
        <name>NAD(+)</name>
        <dbReference type="ChEBI" id="CHEBI:57540"/>
    </ligand>
</feature>
<dbReference type="Proteomes" id="UP000280444">
    <property type="component" value="Unassembled WGS sequence"/>
</dbReference>
<evidence type="ECO:0000256" key="10">
    <source>
        <dbReference type="PIRSR" id="PIRSR500134-3"/>
    </source>
</evidence>
<name>A0A3P1SDA2_9ACTO</name>
<evidence type="ECO:0000256" key="9">
    <source>
        <dbReference type="PIRSR" id="PIRSR500134-2"/>
    </source>
</evidence>
<feature type="binding site" evidence="10">
    <location>
        <position position="270"/>
    </location>
    <ligand>
        <name>NAD(+)</name>
        <dbReference type="ChEBI" id="CHEBI:57540"/>
    </ligand>
</feature>
<evidence type="ECO:0000256" key="2">
    <source>
        <dbReference type="ARBA" id="ARBA00006601"/>
    </source>
</evidence>
<dbReference type="EC" id="1.1.1.22" evidence="3 7"/>
<sequence>MRISVIGCGYLGAVHAAAMAELGHEVVGIDVDTAKVEALSQGKAPFFEPGLPQLLERNVAAGRLRFTTDYEAIRGCSVHFIGVGTPQSEQSGAADLRYIDAAVEAMLPHLGLCEAGIEIIAGKSTVPVGTAHTVAQRVASTGVVVVWNPEFLREGFAVKDTLEPDRMVYGLPEDPETAIRAQRVLDELYETIIDAGTPRLVMDYATAELVKISANAFLATKISFINAMAQICDASGADVTALAGAIGLDDRIGRRFLRAGIGFGGGCLPKDIRAFQARAHELGVGDSLAFLREVDRVNETVRLGVIHTVRELLGSDYSSARIAILGAAFKPDSDDMRNSPSLDLAHHFAREVGSVIVMDPEAGPVLRAHGDHPFEVAYSLDEALKGADLVLLGTEWTIFRQIDPTHAGSLVNRRLIVDGRNALLPASWKAAGWTYRGIGRR</sequence>
<evidence type="ECO:0000313" key="13">
    <source>
        <dbReference type="Proteomes" id="UP000280444"/>
    </source>
</evidence>
<accession>A0A3P1SDA2</accession>
<evidence type="ECO:0000256" key="1">
    <source>
        <dbReference type="ARBA" id="ARBA00004701"/>
    </source>
</evidence>
<dbReference type="SMART" id="SM00984">
    <property type="entry name" value="UDPG_MGDP_dh_C"/>
    <property type="match status" value="1"/>
</dbReference>
<dbReference type="InterPro" id="IPR014026">
    <property type="entry name" value="UDP-Glc/GDP-Man_DH_dimer"/>
</dbReference>
<dbReference type="SUPFAM" id="SSF52413">
    <property type="entry name" value="UDP-glucose/GDP-mannose dehydrogenase C-terminal domain"/>
    <property type="match status" value="1"/>
</dbReference>
<proteinExistence type="inferred from homology"/>
<evidence type="ECO:0000259" key="11">
    <source>
        <dbReference type="SMART" id="SM00984"/>
    </source>
</evidence>
<keyword evidence="13" id="KW-1185">Reference proteome</keyword>
<feature type="active site" description="Nucleophile" evidence="8">
    <location>
        <position position="267"/>
    </location>
</feature>
<feature type="binding site" evidence="10">
    <location>
        <position position="35"/>
    </location>
    <ligand>
        <name>NAD(+)</name>
        <dbReference type="ChEBI" id="CHEBI:57540"/>
    </ligand>
</feature>
<feature type="domain" description="UDP-glucose/GDP-mannose dehydrogenase C-terminal" evidence="11">
    <location>
        <begin position="323"/>
        <end position="425"/>
    </location>
</feature>
<dbReference type="Gene3D" id="1.20.5.100">
    <property type="entry name" value="Cytochrome c1, transmembrane anchor, C-terminal"/>
    <property type="match status" value="1"/>
</dbReference>
<protein>
    <recommendedName>
        <fullName evidence="3 7">UDP-glucose 6-dehydrogenase</fullName>
        <ecNumber evidence="3 7">1.1.1.22</ecNumber>
    </recommendedName>
</protein>
<dbReference type="AlphaFoldDB" id="A0A3P1SDA2"/>
<dbReference type="SUPFAM" id="SSF48179">
    <property type="entry name" value="6-phosphogluconate dehydrogenase C-terminal domain-like"/>
    <property type="match status" value="1"/>
</dbReference>
<evidence type="ECO:0000256" key="4">
    <source>
        <dbReference type="ARBA" id="ARBA00023002"/>
    </source>
</evidence>
<dbReference type="PIRSF" id="PIRSF000124">
    <property type="entry name" value="UDPglc_GDPman_dh"/>
    <property type="match status" value="1"/>
</dbReference>
<dbReference type="OrthoDB" id="5193947at2"/>
<organism evidence="12 13">
    <name type="scientific">Schaalia canis</name>
    <dbReference type="NCBI Taxonomy" id="100469"/>
    <lineage>
        <taxon>Bacteria</taxon>
        <taxon>Bacillati</taxon>
        <taxon>Actinomycetota</taxon>
        <taxon>Actinomycetes</taxon>
        <taxon>Actinomycetales</taxon>
        <taxon>Actinomycetaceae</taxon>
        <taxon>Schaalia</taxon>
    </lineage>
</organism>
<comment type="similarity">
    <text evidence="2 7">Belongs to the UDP-glucose/GDP-mannose dehydrogenase family.</text>
</comment>
<evidence type="ECO:0000256" key="6">
    <source>
        <dbReference type="ARBA" id="ARBA00047473"/>
    </source>
</evidence>
<dbReference type="EMBL" id="RQZF01000008">
    <property type="protein sequence ID" value="RRC94999.1"/>
    <property type="molecule type" value="Genomic_DNA"/>
</dbReference>
<keyword evidence="5 7" id="KW-0520">NAD</keyword>
<dbReference type="InterPro" id="IPR014027">
    <property type="entry name" value="UDP-Glc/GDP-Man_DH_C"/>
</dbReference>
<dbReference type="PANTHER" id="PTHR43750">
    <property type="entry name" value="UDP-GLUCOSE 6-DEHYDROGENASE TUAD"/>
    <property type="match status" value="1"/>
</dbReference>
<evidence type="ECO:0000256" key="5">
    <source>
        <dbReference type="ARBA" id="ARBA00023027"/>
    </source>
</evidence>
<dbReference type="GO" id="GO:0006065">
    <property type="term" value="P:UDP-glucuronate biosynthetic process"/>
    <property type="evidence" value="ECO:0007669"/>
    <property type="project" value="UniProtKB-UniPathway"/>
</dbReference>
<comment type="caution">
    <text evidence="12">The sequence shown here is derived from an EMBL/GenBank/DDBJ whole genome shotgun (WGS) entry which is preliminary data.</text>
</comment>
<dbReference type="PANTHER" id="PTHR43750:SF3">
    <property type="entry name" value="UDP-GLUCOSE 6-DEHYDROGENASE TUAD"/>
    <property type="match status" value="1"/>
</dbReference>
<feature type="binding site" evidence="9">
    <location>
        <position position="330"/>
    </location>
    <ligand>
        <name>substrate</name>
    </ligand>
</feature>
<dbReference type="InterPro" id="IPR028357">
    <property type="entry name" value="UDPglc_DH_bac"/>
</dbReference>
<dbReference type="Pfam" id="PF03721">
    <property type="entry name" value="UDPG_MGDP_dh_N"/>
    <property type="match status" value="1"/>
</dbReference>
<keyword evidence="4 7" id="KW-0560">Oxidoreductase</keyword>
<dbReference type="Pfam" id="PF00984">
    <property type="entry name" value="UDPG_MGDP_dh"/>
    <property type="match status" value="1"/>
</dbReference>
<dbReference type="Gene3D" id="3.40.50.720">
    <property type="entry name" value="NAD(P)-binding Rossmann-like Domain"/>
    <property type="match status" value="2"/>
</dbReference>
<gene>
    <name evidence="12" type="ORF">EII11_07915</name>
</gene>
<reference evidence="12 13" key="1">
    <citation type="submission" date="2018-11" db="EMBL/GenBank/DDBJ databases">
        <title>Genomes From Bacteria Associated with the Canine Oral Cavity: a Test Case for Automated Genome-Based Taxonomic Assignment.</title>
        <authorList>
            <person name="Coil D.A."/>
            <person name="Jospin G."/>
            <person name="Darling A.E."/>
            <person name="Wallis C."/>
            <person name="Davis I.J."/>
            <person name="Harris S."/>
            <person name="Eisen J.A."/>
            <person name="Holcombe L.J."/>
            <person name="O'Flynn C."/>
        </authorList>
    </citation>
    <scope>NUCLEOTIDE SEQUENCE [LARGE SCALE GENOMIC DNA]</scope>
    <source>
        <strain evidence="12 13">OH770</strain>
    </source>
</reference>
<feature type="binding site" evidence="9">
    <location>
        <position position="264"/>
    </location>
    <ligand>
        <name>substrate</name>
    </ligand>
</feature>
<feature type="binding site" evidence="9">
    <location>
        <begin position="256"/>
        <end position="260"/>
    </location>
    <ligand>
        <name>substrate</name>
    </ligand>
</feature>
<comment type="catalytic activity">
    <reaction evidence="6 7">
        <text>UDP-alpha-D-glucose + 2 NAD(+) + H2O = UDP-alpha-D-glucuronate + 2 NADH + 3 H(+)</text>
        <dbReference type="Rhea" id="RHEA:23596"/>
        <dbReference type="ChEBI" id="CHEBI:15377"/>
        <dbReference type="ChEBI" id="CHEBI:15378"/>
        <dbReference type="ChEBI" id="CHEBI:57540"/>
        <dbReference type="ChEBI" id="CHEBI:57945"/>
        <dbReference type="ChEBI" id="CHEBI:58052"/>
        <dbReference type="ChEBI" id="CHEBI:58885"/>
        <dbReference type="EC" id="1.1.1.22"/>
    </reaction>
</comment>
<feature type="binding site" evidence="9">
    <location>
        <position position="211"/>
    </location>
    <ligand>
        <name>substrate</name>
    </ligand>
</feature>
<dbReference type="SUPFAM" id="SSF51735">
    <property type="entry name" value="NAD(P)-binding Rossmann-fold domains"/>
    <property type="match status" value="1"/>
</dbReference>
<comment type="pathway">
    <text evidence="1">Nucleotide-sugar biosynthesis; UDP-alpha-D-glucuronate biosynthesis; UDP-alpha-D-glucuronate from UDP-alpha-D-glucose: step 1/1.</text>
</comment>
<evidence type="ECO:0000313" key="12">
    <source>
        <dbReference type="EMBL" id="RRC94999.1"/>
    </source>
</evidence>
<dbReference type="Pfam" id="PF03720">
    <property type="entry name" value="UDPG_MGDP_dh_C"/>
    <property type="match status" value="1"/>
</dbReference>
<feature type="binding site" evidence="10">
    <location>
        <position position="154"/>
    </location>
    <ligand>
        <name>NAD(+)</name>
        <dbReference type="ChEBI" id="CHEBI:57540"/>
    </ligand>
</feature>
<evidence type="ECO:0000256" key="3">
    <source>
        <dbReference type="ARBA" id="ARBA00012954"/>
    </source>
</evidence>
<dbReference type="InterPro" id="IPR008927">
    <property type="entry name" value="6-PGluconate_DH-like_C_sf"/>
</dbReference>
<dbReference type="UniPathway" id="UPA00038">
    <property type="reaction ID" value="UER00491"/>
</dbReference>